<dbReference type="InterPro" id="IPR001647">
    <property type="entry name" value="HTH_TetR"/>
</dbReference>
<evidence type="ECO:0000256" key="5">
    <source>
        <dbReference type="PROSITE-ProRule" id="PRU00335"/>
    </source>
</evidence>
<evidence type="ECO:0000313" key="8">
    <source>
        <dbReference type="Proteomes" id="UP000657372"/>
    </source>
</evidence>
<evidence type="ECO:0000259" key="6">
    <source>
        <dbReference type="PROSITE" id="PS50977"/>
    </source>
</evidence>
<dbReference type="Pfam" id="PF00440">
    <property type="entry name" value="TetR_N"/>
    <property type="match status" value="1"/>
</dbReference>
<dbReference type="InterPro" id="IPR036271">
    <property type="entry name" value="Tet_transcr_reg_TetR-rel_C_sf"/>
</dbReference>
<keyword evidence="8" id="KW-1185">Reference proteome</keyword>
<name>A0ABS0EQM3_9BURK</name>
<dbReference type="SUPFAM" id="SSF48498">
    <property type="entry name" value="Tetracyclin repressor-like, C-terminal domain"/>
    <property type="match status" value="1"/>
</dbReference>
<evidence type="ECO:0000256" key="2">
    <source>
        <dbReference type="ARBA" id="ARBA00023015"/>
    </source>
</evidence>
<dbReference type="PANTHER" id="PTHR47506">
    <property type="entry name" value="TRANSCRIPTIONAL REGULATORY PROTEIN"/>
    <property type="match status" value="1"/>
</dbReference>
<dbReference type="InterPro" id="IPR009057">
    <property type="entry name" value="Homeodomain-like_sf"/>
</dbReference>
<gene>
    <name evidence="7" type="ORF">IXC47_00390</name>
</gene>
<dbReference type="InterPro" id="IPR011075">
    <property type="entry name" value="TetR_C"/>
</dbReference>
<keyword evidence="3 5" id="KW-0238">DNA-binding</keyword>
<dbReference type="InterPro" id="IPR023772">
    <property type="entry name" value="DNA-bd_HTH_TetR-type_CS"/>
</dbReference>
<dbReference type="PROSITE" id="PS01081">
    <property type="entry name" value="HTH_TETR_1"/>
    <property type="match status" value="1"/>
</dbReference>
<reference evidence="7 8" key="1">
    <citation type="submission" date="2020-11" db="EMBL/GenBank/DDBJ databases">
        <title>WGS of Herminiimonas contaminans strain Marseille-Q4544 isolated from planarians Schmidtea mediterranea.</title>
        <authorList>
            <person name="Kangale L."/>
        </authorList>
    </citation>
    <scope>NUCLEOTIDE SEQUENCE [LARGE SCALE GENOMIC DNA]</scope>
    <source>
        <strain evidence="7 8">Marseille-Q4544</strain>
    </source>
</reference>
<dbReference type="Gene3D" id="1.10.357.10">
    <property type="entry name" value="Tetracycline Repressor, domain 2"/>
    <property type="match status" value="1"/>
</dbReference>
<dbReference type="EMBL" id="JADOEL010000001">
    <property type="protein sequence ID" value="MBF8176132.1"/>
    <property type="molecule type" value="Genomic_DNA"/>
</dbReference>
<feature type="domain" description="HTH tetR-type" evidence="6">
    <location>
        <begin position="19"/>
        <end position="79"/>
    </location>
</feature>
<protein>
    <submittedName>
        <fullName evidence="7">TetR/AcrR family transcriptional regulator</fullName>
    </submittedName>
</protein>
<proteinExistence type="predicted"/>
<accession>A0ABS0EQM3</accession>
<evidence type="ECO:0000256" key="1">
    <source>
        <dbReference type="ARBA" id="ARBA00022491"/>
    </source>
</evidence>
<dbReference type="Proteomes" id="UP000657372">
    <property type="component" value="Unassembled WGS sequence"/>
</dbReference>
<keyword evidence="1" id="KW-0678">Repressor</keyword>
<feature type="DNA-binding region" description="H-T-H motif" evidence="5">
    <location>
        <begin position="42"/>
        <end position="61"/>
    </location>
</feature>
<sequence>MKPSTHSSNLSNPRGRPREFDMDDALDKAIPLFCARGFHGASINDIAESMELTVGSIYKAFKDKRGVFLAAIDRQLSIRQAALRDMIAAQKSGRDKLRAALMFYAGVSNCDADIQQGCLIVSTTVELATFDDEIANRAKDSFKRREVIIAELLKTGEADGSIAASSNNAATARLMLCLMQGLIVIGKAGRTRKELMAVVDAAMKTLD</sequence>
<dbReference type="PANTHER" id="PTHR47506:SF10">
    <property type="entry name" value="TRANSCRIPTIONAL REGULATORY PROTEIN"/>
    <property type="match status" value="1"/>
</dbReference>
<organism evidence="7 8">
    <name type="scientific">Herminiimonas contaminans</name>
    <dbReference type="NCBI Taxonomy" id="1111140"/>
    <lineage>
        <taxon>Bacteria</taxon>
        <taxon>Pseudomonadati</taxon>
        <taxon>Pseudomonadota</taxon>
        <taxon>Betaproteobacteria</taxon>
        <taxon>Burkholderiales</taxon>
        <taxon>Oxalobacteraceae</taxon>
        <taxon>Herminiimonas</taxon>
    </lineage>
</organism>
<dbReference type="Pfam" id="PF16925">
    <property type="entry name" value="TetR_C_13"/>
    <property type="match status" value="1"/>
</dbReference>
<evidence type="ECO:0000313" key="7">
    <source>
        <dbReference type="EMBL" id="MBF8176132.1"/>
    </source>
</evidence>
<dbReference type="PROSITE" id="PS50977">
    <property type="entry name" value="HTH_TETR_2"/>
    <property type="match status" value="1"/>
</dbReference>
<dbReference type="Gene3D" id="1.10.10.60">
    <property type="entry name" value="Homeodomain-like"/>
    <property type="match status" value="1"/>
</dbReference>
<keyword evidence="2" id="KW-0805">Transcription regulation</keyword>
<keyword evidence="4" id="KW-0804">Transcription</keyword>
<evidence type="ECO:0000256" key="3">
    <source>
        <dbReference type="ARBA" id="ARBA00023125"/>
    </source>
</evidence>
<comment type="caution">
    <text evidence="7">The sequence shown here is derived from an EMBL/GenBank/DDBJ whole genome shotgun (WGS) entry which is preliminary data.</text>
</comment>
<dbReference type="SUPFAM" id="SSF46689">
    <property type="entry name" value="Homeodomain-like"/>
    <property type="match status" value="1"/>
</dbReference>
<evidence type="ECO:0000256" key="4">
    <source>
        <dbReference type="ARBA" id="ARBA00023163"/>
    </source>
</evidence>